<dbReference type="InterPro" id="IPR037056">
    <property type="entry name" value="RNase_H1_N_sf"/>
</dbReference>
<dbReference type="OrthoDB" id="3270804at2759"/>
<dbReference type="EMBL" id="KL198010">
    <property type="protein sequence ID" value="KDQ25220.1"/>
    <property type="molecule type" value="Genomic_DNA"/>
</dbReference>
<sequence>MDLTLLSELIQQLALAQAANDTAGANGGASTAPTGPAAPAPAPAAVNVNVTPTGAAAGYFRCPNCNVLHPLAVVAGPVPKTPAGDGGTAPAGGPPTVPATPVAGTSAETGSWYSVTRGREVGVFRGWDVIVSSLVEGVPRWRCKHFATEQQAHAHFNRALLLNDVHIHSNN</sequence>
<dbReference type="Pfam" id="PF01693">
    <property type="entry name" value="Cauli_VI"/>
    <property type="match status" value="1"/>
</dbReference>
<keyword evidence="2" id="KW-0732">Signal</keyword>
<dbReference type="VEuPathDB" id="FungiDB:PLEOSDRAFT_1106161"/>
<evidence type="ECO:0000313" key="4">
    <source>
        <dbReference type="EMBL" id="KDQ25220.1"/>
    </source>
</evidence>
<accession>A0A067NE21</accession>
<feature type="chain" id="PRO_5001645603" description="Ribonuclease H1 N-terminal domain-containing protein" evidence="2">
    <location>
        <begin position="19"/>
        <end position="171"/>
    </location>
</feature>
<evidence type="ECO:0000259" key="3">
    <source>
        <dbReference type="Pfam" id="PF01693"/>
    </source>
</evidence>
<dbReference type="InterPro" id="IPR011320">
    <property type="entry name" value="RNase_H1_N"/>
</dbReference>
<feature type="region of interest" description="Disordered" evidence="1">
    <location>
        <begin position="22"/>
        <end position="42"/>
    </location>
</feature>
<dbReference type="HOGENOM" id="CLU_125100_0_0_1"/>
<name>A0A067NE21_PLEO1</name>
<organism evidence="4 5">
    <name type="scientific">Pleurotus ostreatus (strain PC15)</name>
    <name type="common">Oyster mushroom</name>
    <dbReference type="NCBI Taxonomy" id="1137138"/>
    <lineage>
        <taxon>Eukaryota</taxon>
        <taxon>Fungi</taxon>
        <taxon>Dikarya</taxon>
        <taxon>Basidiomycota</taxon>
        <taxon>Agaricomycotina</taxon>
        <taxon>Agaricomycetes</taxon>
        <taxon>Agaricomycetidae</taxon>
        <taxon>Agaricales</taxon>
        <taxon>Pleurotineae</taxon>
        <taxon>Pleurotaceae</taxon>
        <taxon>Pleurotus</taxon>
    </lineage>
</organism>
<dbReference type="Gene3D" id="3.40.970.10">
    <property type="entry name" value="Ribonuclease H1, N-terminal domain"/>
    <property type="match status" value="1"/>
</dbReference>
<evidence type="ECO:0000256" key="2">
    <source>
        <dbReference type="SAM" id="SignalP"/>
    </source>
</evidence>
<dbReference type="InParanoid" id="A0A067NE21"/>
<feature type="domain" description="Ribonuclease H1 N-terminal" evidence="3">
    <location>
        <begin position="112"/>
        <end position="154"/>
    </location>
</feature>
<dbReference type="InterPro" id="IPR009027">
    <property type="entry name" value="Ribosomal_bL9/RNase_H1_N"/>
</dbReference>
<gene>
    <name evidence="4" type="ORF">PLEOSDRAFT_1106161</name>
</gene>
<evidence type="ECO:0000313" key="5">
    <source>
        <dbReference type="Proteomes" id="UP000027073"/>
    </source>
</evidence>
<reference evidence="5" key="1">
    <citation type="journal article" date="2014" name="Proc. Natl. Acad. Sci. U.S.A.">
        <title>Extensive sampling of basidiomycete genomes demonstrates inadequacy of the white-rot/brown-rot paradigm for wood decay fungi.</title>
        <authorList>
            <person name="Riley R."/>
            <person name="Salamov A.A."/>
            <person name="Brown D.W."/>
            <person name="Nagy L.G."/>
            <person name="Floudas D."/>
            <person name="Held B.W."/>
            <person name="Levasseur A."/>
            <person name="Lombard V."/>
            <person name="Morin E."/>
            <person name="Otillar R."/>
            <person name="Lindquist E.A."/>
            <person name="Sun H."/>
            <person name="LaButti K.M."/>
            <person name="Schmutz J."/>
            <person name="Jabbour D."/>
            <person name="Luo H."/>
            <person name="Baker S.E."/>
            <person name="Pisabarro A.G."/>
            <person name="Walton J.D."/>
            <person name="Blanchette R.A."/>
            <person name="Henrissat B."/>
            <person name="Martin F."/>
            <person name="Cullen D."/>
            <person name="Hibbett D.S."/>
            <person name="Grigoriev I.V."/>
        </authorList>
    </citation>
    <scope>NUCLEOTIDE SEQUENCE [LARGE SCALE GENOMIC DNA]</scope>
    <source>
        <strain evidence="5">PC15</strain>
    </source>
</reference>
<proteinExistence type="predicted"/>
<dbReference type="Proteomes" id="UP000027073">
    <property type="component" value="Unassembled WGS sequence"/>
</dbReference>
<feature type="signal peptide" evidence="2">
    <location>
        <begin position="1"/>
        <end position="18"/>
    </location>
</feature>
<dbReference type="SUPFAM" id="SSF55658">
    <property type="entry name" value="L9 N-domain-like"/>
    <property type="match status" value="1"/>
</dbReference>
<evidence type="ECO:0000256" key="1">
    <source>
        <dbReference type="SAM" id="MobiDB-lite"/>
    </source>
</evidence>
<dbReference type="AlphaFoldDB" id="A0A067NE21"/>
<protein>
    <recommendedName>
        <fullName evidence="3">Ribonuclease H1 N-terminal domain-containing protein</fullName>
    </recommendedName>
</protein>
<feature type="region of interest" description="Disordered" evidence="1">
    <location>
        <begin position="83"/>
        <end position="106"/>
    </location>
</feature>
<feature type="compositionally biased region" description="Low complexity" evidence="1">
    <location>
        <begin position="22"/>
        <end position="35"/>
    </location>
</feature>